<dbReference type="Proteomes" id="UP001056937">
    <property type="component" value="Chromosome 1"/>
</dbReference>
<dbReference type="InterPro" id="IPR040684">
    <property type="entry name" value="HMUDK_hel"/>
</dbReference>
<evidence type="ECO:0000313" key="3">
    <source>
        <dbReference type="Proteomes" id="UP001056937"/>
    </source>
</evidence>
<organism evidence="2 3">
    <name type="scientific">Sphingomonas morindae</name>
    <dbReference type="NCBI Taxonomy" id="1541170"/>
    <lineage>
        <taxon>Bacteria</taxon>
        <taxon>Pseudomonadati</taxon>
        <taxon>Pseudomonadota</taxon>
        <taxon>Alphaproteobacteria</taxon>
        <taxon>Sphingomonadales</taxon>
        <taxon>Sphingomonadaceae</taxon>
        <taxon>Sphingomonas</taxon>
    </lineage>
</organism>
<evidence type="ECO:0000259" key="1">
    <source>
        <dbReference type="Pfam" id="PF18723"/>
    </source>
</evidence>
<accession>A0ABY4X9I4</accession>
<keyword evidence="3" id="KW-1185">Reference proteome</keyword>
<reference evidence="2" key="1">
    <citation type="journal article" date="2022" name="Toxins">
        <title>Genomic Analysis of Sphingopyxis sp. USTB-05 for Biodegrading Cyanobacterial Hepatotoxins.</title>
        <authorList>
            <person name="Liu C."/>
            <person name="Xu Q."/>
            <person name="Zhao Z."/>
            <person name="Zhang H."/>
            <person name="Liu X."/>
            <person name="Yin C."/>
            <person name="Liu Y."/>
            <person name="Yan H."/>
        </authorList>
    </citation>
    <scope>NUCLEOTIDE SEQUENCE</scope>
    <source>
        <strain evidence="2">NBD5</strain>
    </source>
</reference>
<dbReference type="Pfam" id="PF18723">
    <property type="entry name" value="HMUDK_hel"/>
    <property type="match status" value="1"/>
</dbReference>
<proteinExistence type="predicted"/>
<dbReference type="EMBL" id="CP084930">
    <property type="protein sequence ID" value="USI73569.1"/>
    <property type="molecule type" value="Genomic_DNA"/>
</dbReference>
<evidence type="ECO:0000313" key="2">
    <source>
        <dbReference type="EMBL" id="USI73569.1"/>
    </source>
</evidence>
<gene>
    <name evidence="2" type="ORF">LHA26_03550</name>
</gene>
<sequence length="332" mass="38005">MRTTEVFETYWKFAVERQAIYFRRFTDSIGPWTDDAVLAAHRFTNAYRAADRVSQYLIREIQYHPDRPTTPNELFFRTMLFKLFNRIDTWQALEARLGPIEWARIDLDRLSAVLDDLLRQNRRIYSAAYIMPSPRYGHARKHANHLALLAAMMEQRMPDRLAQLPTLSSVYHALLDWPGIGPFLAFQYTIDLNYSDLLDHDEAEFVVAGPGALDGLAKCFEDLGGLSPAEAIHWICEQQDAAFAARGLRFQTLFGRELQPVDCQNLLCEISKYARVRHPNMTGISGRTRIKQSYRPNEARMPPPFFPPKWGLAAATESADMSCPAATGRLFA</sequence>
<protein>
    <recommendedName>
        <fullName evidence="1">5-hmdU DNA kinase helical domain-containing protein</fullName>
    </recommendedName>
</protein>
<name>A0ABY4X9I4_9SPHN</name>
<dbReference type="RefSeq" id="WP_252167378.1">
    <property type="nucleotide sequence ID" value="NZ_CP084930.1"/>
</dbReference>
<feature type="domain" description="5-hmdU DNA kinase helical" evidence="1">
    <location>
        <begin position="4"/>
        <end position="282"/>
    </location>
</feature>